<dbReference type="SUPFAM" id="SSF48334">
    <property type="entry name" value="DNA repair protein MutS, domain III"/>
    <property type="match status" value="1"/>
</dbReference>
<dbReference type="Gene3D" id="3.40.50.300">
    <property type="entry name" value="P-loop containing nucleotide triphosphate hydrolases"/>
    <property type="match status" value="1"/>
</dbReference>
<evidence type="ECO:0000313" key="6">
    <source>
        <dbReference type="Proteomes" id="UP001203338"/>
    </source>
</evidence>
<evidence type="ECO:0000256" key="1">
    <source>
        <dbReference type="ARBA" id="ARBA00022741"/>
    </source>
</evidence>
<feature type="domain" description="DNA mismatch repair proteins mutS family" evidence="4">
    <location>
        <begin position="474"/>
        <end position="668"/>
    </location>
</feature>
<comment type="caution">
    <text evidence="5">The sequence shown here is derived from an EMBL/GenBank/DDBJ whole genome shotgun (WGS) entry which is preliminary data.</text>
</comment>
<dbReference type="EMBL" id="JAMFLX010000011">
    <property type="protein sequence ID" value="MCL6270152.1"/>
    <property type="molecule type" value="Genomic_DNA"/>
</dbReference>
<dbReference type="PIRSF" id="PIRSF037677">
    <property type="entry name" value="DNA_mis_repair_Msh6"/>
    <property type="match status" value="1"/>
</dbReference>
<dbReference type="PANTHER" id="PTHR11361">
    <property type="entry name" value="DNA MISMATCH REPAIR PROTEIN MUTS FAMILY MEMBER"/>
    <property type="match status" value="1"/>
</dbReference>
<gene>
    <name evidence="5" type="ORF">M3P05_09425</name>
</gene>
<dbReference type="InterPro" id="IPR045076">
    <property type="entry name" value="MutS"/>
</dbReference>
<dbReference type="SMART" id="SM00534">
    <property type="entry name" value="MUTSac"/>
    <property type="match status" value="1"/>
</dbReference>
<dbReference type="PANTHER" id="PTHR11361:SF99">
    <property type="entry name" value="DNA MISMATCH REPAIR PROTEIN"/>
    <property type="match status" value="1"/>
</dbReference>
<evidence type="ECO:0000313" key="5">
    <source>
        <dbReference type="EMBL" id="MCL6270152.1"/>
    </source>
</evidence>
<evidence type="ECO:0000256" key="2">
    <source>
        <dbReference type="ARBA" id="ARBA00022840"/>
    </source>
</evidence>
<evidence type="ECO:0000259" key="4">
    <source>
        <dbReference type="SMART" id="SM00534"/>
    </source>
</evidence>
<dbReference type="InterPro" id="IPR000432">
    <property type="entry name" value="DNA_mismatch_repair_MutS_C"/>
</dbReference>
<dbReference type="InterPro" id="IPR027417">
    <property type="entry name" value="P-loop_NTPase"/>
</dbReference>
<keyword evidence="1" id="KW-0547">Nucleotide-binding</keyword>
<sequence length="673" mass="73665">MKTITKGSHILKTLGFIISVVGLSSSVAADLRIDNSYELISNHLPEAYPYSALSFQDMSLKESLDHPEIILTARQKREIMLSALKDQPGDKSNTVLTHHAVKDLKLLKGTTLNPDKSLLNRIGQTASVSGEIMLANALITPTDDINQLKLRQQALQYLLDNPGLCSQLSSLLRRYAGDEDGVITLFDPSDIINTSRAQDIESITQSIFPISSSTAFEVSRRFGELGYVFQLSNLALSTTAAISANIYVQLYSMTGNAWTAFKMLPKTVPRVIKAELSQNSIYTNLALAGGMLVAQGLITYQLNQLSKAERNAYLFIFERARRPGRSLSAAKKIADLLNKHPALTDALTLTSNFNAFKTSPNIQELTNLLDSAPDKSPDAFSYYVTNMGRYKRGINLLRNNKDQLLAITQATGEVDAWLTVANFVKENQEGNNKLTFASYEETQTPSAHLTNYWNPHLPPDIAVPSTVNLGNGSPRSLLVTGPNAAGKSTAIEGIAISSILAQTFGIAPSEGFKLTPFSLIHTHMDISAEVAAGLSSFQAESQRAIELMDKLQTMQPGQFSLAIMDEIFSSTNPVEGEAGTYGYLKSVSGYPHAINVCTTHYSRPVLLASHIPDRFQNMHVDAFTGQSGKLGYDYYLKPGSSQQRVAIQVLKEKGIQSDFLNTANDVIIHPEKY</sequence>
<proteinExistence type="predicted"/>
<keyword evidence="6" id="KW-1185">Reference proteome</keyword>
<dbReference type="RefSeq" id="WP_249699315.1">
    <property type="nucleotide sequence ID" value="NZ_JAMFLX010000011.1"/>
</dbReference>
<dbReference type="Pfam" id="PF00488">
    <property type="entry name" value="MutS_V"/>
    <property type="match status" value="1"/>
</dbReference>
<accession>A0ABT0PFJ9</accession>
<dbReference type="Gene3D" id="1.10.1420.10">
    <property type="match status" value="1"/>
</dbReference>
<evidence type="ECO:0000256" key="3">
    <source>
        <dbReference type="ARBA" id="ARBA00023125"/>
    </source>
</evidence>
<keyword evidence="2" id="KW-0067">ATP-binding</keyword>
<protein>
    <recommendedName>
        <fullName evidence="4">DNA mismatch repair proteins mutS family domain-containing protein</fullName>
    </recommendedName>
</protein>
<organism evidence="5 6">
    <name type="scientific">Parendozoicomonas callyspongiae</name>
    <dbReference type="NCBI Taxonomy" id="2942213"/>
    <lineage>
        <taxon>Bacteria</taxon>
        <taxon>Pseudomonadati</taxon>
        <taxon>Pseudomonadota</taxon>
        <taxon>Gammaproteobacteria</taxon>
        <taxon>Oceanospirillales</taxon>
        <taxon>Endozoicomonadaceae</taxon>
        <taxon>Parendozoicomonas</taxon>
    </lineage>
</organism>
<name>A0ABT0PFJ9_9GAMM</name>
<reference evidence="5 6" key="1">
    <citation type="submission" date="2022-05" db="EMBL/GenBank/DDBJ databases">
        <authorList>
            <person name="Park J.-S."/>
        </authorList>
    </citation>
    <scope>NUCLEOTIDE SEQUENCE [LARGE SCALE GENOMIC DNA]</scope>
    <source>
        <strain evidence="5 6">2012CJ34-2</strain>
    </source>
</reference>
<dbReference type="InterPro" id="IPR017261">
    <property type="entry name" value="DNA_mismatch_repair_MutS/MSH"/>
</dbReference>
<dbReference type="Proteomes" id="UP001203338">
    <property type="component" value="Unassembled WGS sequence"/>
</dbReference>
<dbReference type="InterPro" id="IPR036187">
    <property type="entry name" value="DNA_mismatch_repair_MutS_sf"/>
</dbReference>
<keyword evidence="3" id="KW-0238">DNA-binding</keyword>
<dbReference type="SUPFAM" id="SSF52540">
    <property type="entry name" value="P-loop containing nucleoside triphosphate hydrolases"/>
    <property type="match status" value="1"/>
</dbReference>